<dbReference type="RefSeq" id="WP_349948952.1">
    <property type="nucleotide sequence ID" value="NZ_CP157940.1"/>
</dbReference>
<dbReference type="InterPro" id="IPR042215">
    <property type="entry name" value="CarD-like_C"/>
</dbReference>
<dbReference type="AlphaFoldDB" id="A0AAU7PVL0"/>
<dbReference type="Gene3D" id="1.20.58.1290">
    <property type="entry name" value="CarD-like, C-terminal domain"/>
    <property type="match status" value="1"/>
</dbReference>
<name>A0AAU7PVL0_9FIRM</name>
<evidence type="ECO:0000313" key="2">
    <source>
        <dbReference type="EMBL" id="XBS56325.1"/>
    </source>
</evidence>
<evidence type="ECO:0000259" key="1">
    <source>
        <dbReference type="SMART" id="SM01058"/>
    </source>
</evidence>
<accession>A0AAU7PVL0</accession>
<dbReference type="InterPro" id="IPR036101">
    <property type="entry name" value="CarD-like/TRCF_RID_sf"/>
</dbReference>
<sequence length="168" mass="19988">MINIGDIIIYGSHGICKVTGLQDMCMDEKIRPYYVLKPIYHTAATVYVSAISNRRKTEIRHILSADDIFSLVKKMSDKDYIWNKDNLKRKELYRQILADGNHSELIKMIKTLRWHKQELKNINKNKKLQNFDEDFLKDAEKTLCEEFAYVLNIKREEVIPFIYEQQRT</sequence>
<organism evidence="2">
    <name type="scientific">Lacrimispora sp. BS-2</name>
    <dbReference type="NCBI Taxonomy" id="3151850"/>
    <lineage>
        <taxon>Bacteria</taxon>
        <taxon>Bacillati</taxon>
        <taxon>Bacillota</taxon>
        <taxon>Clostridia</taxon>
        <taxon>Lachnospirales</taxon>
        <taxon>Lachnospiraceae</taxon>
        <taxon>Lacrimispora</taxon>
    </lineage>
</organism>
<gene>
    <name evidence="2" type="ORF">ABFV83_19025</name>
</gene>
<dbReference type="EMBL" id="CP157940">
    <property type="protein sequence ID" value="XBS56325.1"/>
    <property type="molecule type" value="Genomic_DNA"/>
</dbReference>
<protein>
    <submittedName>
        <fullName evidence="2">CarD family transcriptional regulator</fullName>
    </submittedName>
</protein>
<proteinExistence type="predicted"/>
<dbReference type="SUPFAM" id="SSF141259">
    <property type="entry name" value="CarD-like"/>
    <property type="match status" value="1"/>
</dbReference>
<dbReference type="Gene3D" id="2.40.10.170">
    <property type="match status" value="1"/>
</dbReference>
<feature type="domain" description="CarD-like/TRCF RNAP-interacting" evidence="1">
    <location>
        <begin position="1"/>
        <end position="113"/>
    </location>
</feature>
<dbReference type="SMART" id="SM01058">
    <property type="entry name" value="CarD_TRCF"/>
    <property type="match status" value="1"/>
</dbReference>
<dbReference type="Pfam" id="PF02559">
    <property type="entry name" value="CarD_TRCF_RID"/>
    <property type="match status" value="1"/>
</dbReference>
<reference evidence="2" key="1">
    <citation type="submission" date="2024-06" db="EMBL/GenBank/DDBJ databases">
        <title>Lacrimispora cavernae sp. nov., a novel anaerobe isolated from bat guano pile inside a cave.</title>
        <authorList>
            <person name="Miller S.L."/>
            <person name="Lu N."/>
            <person name="King J."/>
            <person name="Sankaranarayanan K."/>
            <person name="Lawson P.A."/>
        </authorList>
    </citation>
    <scope>NUCLEOTIDE SEQUENCE</scope>
    <source>
        <strain evidence="2">BS-2</strain>
    </source>
</reference>
<dbReference type="InterPro" id="IPR003711">
    <property type="entry name" value="CarD-like/TRCF_RID"/>
</dbReference>